<protein>
    <recommendedName>
        <fullName evidence="2">TUG ubiquitin-like domain-containing protein</fullName>
    </recommendedName>
</protein>
<keyword evidence="4" id="KW-1185">Reference proteome</keyword>
<reference evidence="3 4" key="1">
    <citation type="journal article" date="2024" name="Insects">
        <title>An Improved Chromosome-Level Genome Assembly of the Firefly Pyrocoelia pectoralis.</title>
        <authorList>
            <person name="Fu X."/>
            <person name="Meyer-Rochow V.B."/>
            <person name="Ballantyne L."/>
            <person name="Zhu X."/>
        </authorList>
    </citation>
    <scope>NUCLEOTIDE SEQUENCE [LARGE SCALE GENOMIC DNA]</scope>
    <source>
        <strain evidence="3">XCY_ONT2</strain>
    </source>
</reference>
<organism evidence="3 4">
    <name type="scientific">Pyrocoelia pectoralis</name>
    <dbReference type="NCBI Taxonomy" id="417401"/>
    <lineage>
        <taxon>Eukaryota</taxon>
        <taxon>Metazoa</taxon>
        <taxon>Ecdysozoa</taxon>
        <taxon>Arthropoda</taxon>
        <taxon>Hexapoda</taxon>
        <taxon>Insecta</taxon>
        <taxon>Pterygota</taxon>
        <taxon>Neoptera</taxon>
        <taxon>Endopterygota</taxon>
        <taxon>Coleoptera</taxon>
        <taxon>Polyphaga</taxon>
        <taxon>Elateriformia</taxon>
        <taxon>Elateroidea</taxon>
        <taxon>Lampyridae</taxon>
        <taxon>Lampyrinae</taxon>
        <taxon>Pyrocoelia</taxon>
    </lineage>
</organism>
<dbReference type="GO" id="GO:0005737">
    <property type="term" value="C:cytoplasm"/>
    <property type="evidence" value="ECO:0007669"/>
    <property type="project" value="TreeGrafter"/>
</dbReference>
<dbReference type="InterPro" id="IPR029071">
    <property type="entry name" value="Ubiquitin-like_domsf"/>
</dbReference>
<gene>
    <name evidence="3" type="ORF">RI129_008229</name>
</gene>
<feature type="region of interest" description="Disordered" evidence="1">
    <location>
        <begin position="209"/>
        <end position="234"/>
    </location>
</feature>
<feature type="domain" description="TUG ubiquitin-like" evidence="2">
    <location>
        <begin position="9"/>
        <end position="71"/>
    </location>
</feature>
<dbReference type="AlphaFoldDB" id="A0AAN7ZFW4"/>
<evidence type="ECO:0000313" key="3">
    <source>
        <dbReference type="EMBL" id="KAK5642062.1"/>
    </source>
</evidence>
<dbReference type="GO" id="GO:0012506">
    <property type="term" value="C:vesicle membrane"/>
    <property type="evidence" value="ECO:0007669"/>
    <property type="project" value="TreeGrafter"/>
</dbReference>
<evidence type="ECO:0000259" key="2">
    <source>
        <dbReference type="Pfam" id="PF11470"/>
    </source>
</evidence>
<evidence type="ECO:0000313" key="4">
    <source>
        <dbReference type="Proteomes" id="UP001329430"/>
    </source>
</evidence>
<dbReference type="GO" id="GO:0006886">
    <property type="term" value="P:intracellular protein transport"/>
    <property type="evidence" value="ECO:0007669"/>
    <property type="project" value="TreeGrafter"/>
</dbReference>
<evidence type="ECO:0000256" key="1">
    <source>
        <dbReference type="SAM" id="MobiDB-lite"/>
    </source>
</evidence>
<comment type="caution">
    <text evidence="3">The sequence shown here is derived from an EMBL/GenBank/DDBJ whole genome shotgun (WGS) entry which is preliminary data.</text>
</comment>
<dbReference type="InterPro" id="IPR021569">
    <property type="entry name" value="TUG-UBL1"/>
</dbReference>
<sequence length="498" mass="56626">MEKIVTVLTLNGRRQTVKVNLNSTVLQILEEVCKKQGLKPEKYNIKHHNRCLDTSTIIRFSGLPNNAQLELSETINERAEGIVTLGIQCENGNRFTDTFDPNSNLYEILSKMCPEEMNPESNPVLIYMRRTIYGETSFKETTLRSLGLTNGRAMLRLIHKSPDELFDQANVSAPLPLRPVEEKPYVRTFQKVEVPPRQPSPVRHCEIHKTKEDEKSRQSANAFQKQTLGPLPKPTELELKPLLKEKTVAEEDFVFVGPRNAMIFSQETAEAVPSEDLPDDFFELTITDAKKLLKDIKKRRLELENLPLQTSTYRNLLKSTNELTRLNRYKKSIIRVHFPNQVILQGVFKPMDTVRVVCDFVREYLENPSLDFYLYTTPPINILNLDSKLIEIDCVPNAVLHFGVKGTTAIGGYLKSDLVKKCTTASIASLAAAKMRQESMRTAPHTFNDDEMSLSDFPSDDVNVGAGTSTGQHEYENYPDRVIRSPNAKVPKWFKPSK</sequence>
<dbReference type="GO" id="GO:0005634">
    <property type="term" value="C:nucleus"/>
    <property type="evidence" value="ECO:0007669"/>
    <property type="project" value="TreeGrafter"/>
</dbReference>
<dbReference type="GO" id="GO:0042593">
    <property type="term" value="P:glucose homeostasis"/>
    <property type="evidence" value="ECO:0007669"/>
    <property type="project" value="TreeGrafter"/>
</dbReference>
<dbReference type="Pfam" id="PF11470">
    <property type="entry name" value="TUG-UBL1"/>
    <property type="match status" value="1"/>
</dbReference>
<proteinExistence type="predicted"/>
<dbReference type="SUPFAM" id="SSF54236">
    <property type="entry name" value="Ubiquitin-like"/>
    <property type="match status" value="2"/>
</dbReference>
<name>A0AAN7ZFW4_9COLE</name>
<dbReference type="InterPro" id="IPR059238">
    <property type="entry name" value="UBX1_UBXN9"/>
</dbReference>
<dbReference type="PANTHER" id="PTHR46467">
    <property type="entry name" value="TETHER CONTAINING UBX DOMAIN FOR GLUT4"/>
    <property type="match status" value="1"/>
</dbReference>
<dbReference type="CDD" id="cd16105">
    <property type="entry name" value="Ubl_ASPSCR1_like"/>
    <property type="match status" value="1"/>
</dbReference>
<feature type="region of interest" description="Disordered" evidence="1">
    <location>
        <begin position="457"/>
        <end position="482"/>
    </location>
</feature>
<dbReference type="Proteomes" id="UP001329430">
    <property type="component" value="Chromosome 6"/>
</dbReference>
<feature type="compositionally biased region" description="Basic and acidic residues" evidence="1">
    <location>
        <begin position="473"/>
        <end position="482"/>
    </location>
</feature>
<dbReference type="CDD" id="cd16118">
    <property type="entry name" value="UBX2_UBXN9"/>
    <property type="match status" value="1"/>
</dbReference>
<dbReference type="CDD" id="cd17075">
    <property type="entry name" value="UBX1_UBXN9"/>
    <property type="match status" value="1"/>
</dbReference>
<dbReference type="EMBL" id="JAVRBK010000006">
    <property type="protein sequence ID" value="KAK5642062.1"/>
    <property type="molecule type" value="Genomic_DNA"/>
</dbReference>
<accession>A0AAN7ZFW4</accession>
<dbReference type="Gene3D" id="3.10.20.90">
    <property type="entry name" value="Phosphatidylinositol 3-kinase Catalytic Subunit, Chain A, domain 1"/>
    <property type="match status" value="2"/>
</dbReference>
<dbReference type="PANTHER" id="PTHR46467:SF1">
    <property type="entry name" value="TETHER CONTAINING UBX DOMAIN FOR GLUT4"/>
    <property type="match status" value="1"/>
</dbReference>